<keyword evidence="2 4" id="KW-0813">Transport</keyword>
<keyword evidence="3 4" id="KW-0592">Phosphate transport</keyword>
<dbReference type="GO" id="GO:0043190">
    <property type="term" value="C:ATP-binding cassette (ABC) transporter complex"/>
    <property type="evidence" value="ECO:0007669"/>
    <property type="project" value="InterPro"/>
</dbReference>
<evidence type="ECO:0000259" key="6">
    <source>
        <dbReference type="Pfam" id="PF12849"/>
    </source>
</evidence>
<proteinExistence type="inferred from homology"/>
<dbReference type="EMBL" id="CP000575">
    <property type="protein sequence ID" value="ABN70022.1"/>
    <property type="molecule type" value="Genomic_DNA"/>
</dbReference>
<dbReference type="CDD" id="cd13565">
    <property type="entry name" value="PBP2_PstS"/>
    <property type="match status" value="1"/>
</dbReference>
<reference evidence="8" key="1">
    <citation type="journal article" date="2009" name="BMC Genomics">
        <title>The complete genome sequence of Staphylothermus marinus reveals differences in sulfur metabolism among heterotrophic Crenarchaeota.</title>
        <authorList>
            <person name="Anderson I.J."/>
            <person name="Dharmarajan L."/>
            <person name="Rodriguez J."/>
            <person name="Hooper S."/>
            <person name="Porat I."/>
            <person name="Ulrich L.E."/>
            <person name="Elkins J.G."/>
            <person name="Mavromatis K."/>
            <person name="Sun H."/>
            <person name="Land M."/>
            <person name="Lapidus A."/>
            <person name="Lucas S."/>
            <person name="Barry K."/>
            <person name="Huber H."/>
            <person name="Zhulin I.B."/>
            <person name="Whitman W.B."/>
            <person name="Mukhopadhyay B."/>
            <person name="Woese C."/>
            <person name="Bristow J."/>
            <person name="Kyrpides N."/>
        </authorList>
    </citation>
    <scope>NUCLEOTIDE SEQUENCE [LARGE SCALE GENOMIC DNA]</scope>
    <source>
        <strain evidence="8">ATCC 43588 / DSM 3639 / JCM 9404 / F1</strain>
    </source>
</reference>
<sequence>MFKGKTIAMIAVISVLIMTSLLIYNVYISNTYTNSSLSTTTVQEEKSKVYLRGSGATFPLPLYEEWIEEFMNEQNNIIVDYEGIGSGAGQEQFFKGLTDFCGSDPPLSHEKWLEYKGKVLQLPTILGAVVVTYNVPEISRNIHLNISGEILALIYKGEIEYWDDPHIKSLNPAIADRLPHQKIIVVHRSDASGTTQIFTTFLHKSAPDIWPEELVGKTIDWPIDKTGRGIGGKGNPGVTAVVVNTKYSIGYIEYQYALKNNLPIAAVMNKEGVFVLPSKTTIQSAAKYALTTGLIPDSPDGDFSKELDAIIYAPGKDSYPITAFSHIFVWKHYDDKEKADAIKTFIKWIYTEGSKHVIEGYVAVPDEIKGIALKSINMIEG</sequence>
<protein>
    <recommendedName>
        <fullName evidence="4">Phosphate-binding protein</fullName>
    </recommendedName>
</protein>
<dbReference type="PANTHER" id="PTHR42996">
    <property type="entry name" value="PHOSPHATE-BINDING PROTEIN PSTS"/>
    <property type="match status" value="1"/>
</dbReference>
<gene>
    <name evidence="7" type="ordered locus">Smar_0923</name>
</gene>
<dbReference type="Gene3D" id="3.40.190.10">
    <property type="entry name" value="Periplasmic binding protein-like II"/>
    <property type="match status" value="2"/>
</dbReference>
<dbReference type="STRING" id="399550.Smar_0923"/>
<dbReference type="Proteomes" id="UP000000254">
    <property type="component" value="Chromosome"/>
</dbReference>
<dbReference type="OrthoDB" id="10255at2157"/>
<dbReference type="AlphaFoldDB" id="A3DN12"/>
<comment type="similarity">
    <text evidence="1 4">Belongs to the PstS family.</text>
</comment>
<evidence type="ECO:0000256" key="4">
    <source>
        <dbReference type="PIRNR" id="PIRNR002756"/>
    </source>
</evidence>
<evidence type="ECO:0000256" key="5">
    <source>
        <dbReference type="SAM" id="Phobius"/>
    </source>
</evidence>
<name>A3DN12_STAMF</name>
<dbReference type="KEGG" id="smr:Smar_0923"/>
<dbReference type="GO" id="GO:0035435">
    <property type="term" value="P:phosphate ion transmembrane transport"/>
    <property type="evidence" value="ECO:0007669"/>
    <property type="project" value="InterPro"/>
</dbReference>
<evidence type="ECO:0000313" key="7">
    <source>
        <dbReference type="EMBL" id="ABN70022.1"/>
    </source>
</evidence>
<evidence type="ECO:0000313" key="8">
    <source>
        <dbReference type="Proteomes" id="UP000000254"/>
    </source>
</evidence>
<dbReference type="SUPFAM" id="SSF53850">
    <property type="entry name" value="Periplasmic binding protein-like II"/>
    <property type="match status" value="1"/>
</dbReference>
<dbReference type="PANTHER" id="PTHR42996:SF1">
    <property type="entry name" value="PHOSPHATE-BINDING PROTEIN PSTS"/>
    <property type="match status" value="1"/>
</dbReference>
<evidence type="ECO:0000256" key="1">
    <source>
        <dbReference type="ARBA" id="ARBA00008725"/>
    </source>
</evidence>
<dbReference type="HOGENOM" id="CLU_034528_1_2_2"/>
<dbReference type="InterPro" id="IPR005673">
    <property type="entry name" value="ABC_phos-bd_PstS"/>
</dbReference>
<keyword evidence="8" id="KW-1185">Reference proteome</keyword>
<feature type="domain" description="PBP" evidence="6">
    <location>
        <begin position="44"/>
        <end position="351"/>
    </location>
</feature>
<evidence type="ECO:0000256" key="2">
    <source>
        <dbReference type="ARBA" id="ARBA00022448"/>
    </source>
</evidence>
<dbReference type="RefSeq" id="WP_011839213.1">
    <property type="nucleotide sequence ID" value="NC_009033.1"/>
</dbReference>
<dbReference type="PIRSF" id="PIRSF002756">
    <property type="entry name" value="PstS"/>
    <property type="match status" value="1"/>
</dbReference>
<keyword evidence="5" id="KW-0472">Membrane</keyword>
<keyword evidence="5" id="KW-1133">Transmembrane helix</keyword>
<dbReference type="InterPro" id="IPR024370">
    <property type="entry name" value="PBP_domain"/>
</dbReference>
<dbReference type="GeneID" id="4906877"/>
<dbReference type="InterPro" id="IPR050962">
    <property type="entry name" value="Phosphate-bind_PstS"/>
</dbReference>
<dbReference type="eggNOG" id="arCOG00213">
    <property type="taxonomic scope" value="Archaea"/>
</dbReference>
<feature type="transmembrane region" description="Helical" evidence="5">
    <location>
        <begin position="7"/>
        <end position="27"/>
    </location>
</feature>
<keyword evidence="5" id="KW-0812">Transmembrane</keyword>
<evidence type="ECO:0000256" key="3">
    <source>
        <dbReference type="ARBA" id="ARBA00022592"/>
    </source>
</evidence>
<dbReference type="NCBIfam" id="TIGR00975">
    <property type="entry name" value="3a0107s03"/>
    <property type="match status" value="1"/>
</dbReference>
<dbReference type="Pfam" id="PF12849">
    <property type="entry name" value="PBP_like_2"/>
    <property type="match status" value="1"/>
</dbReference>
<dbReference type="GO" id="GO:0042301">
    <property type="term" value="F:phosphate ion binding"/>
    <property type="evidence" value="ECO:0007669"/>
    <property type="project" value="InterPro"/>
</dbReference>
<reference evidence="7 8" key="2">
    <citation type="journal article" date="2009" name="Stand. Genomic Sci.">
        <title>Complete genome sequence of Staphylothermus marinus Stetter and Fiala 1986 type strain F1.</title>
        <authorList>
            <person name="Anderson I.J."/>
            <person name="Sun H."/>
            <person name="Lapidus A."/>
            <person name="Copeland A."/>
            <person name="Glavina Del Rio T."/>
            <person name="Tice H."/>
            <person name="Dalin E."/>
            <person name="Lucas S."/>
            <person name="Barry K."/>
            <person name="Land M."/>
            <person name="Richardson P."/>
            <person name="Huber H."/>
            <person name="Kyrpides N.C."/>
        </authorList>
    </citation>
    <scope>NUCLEOTIDE SEQUENCE [LARGE SCALE GENOMIC DNA]</scope>
    <source>
        <strain evidence="8">ATCC 43588 / DSM 3639 / JCM 9404 / F1</strain>
    </source>
</reference>
<accession>A3DN12</accession>
<organism evidence="7 8">
    <name type="scientific">Staphylothermus marinus (strain ATCC 43588 / DSM 3639 / JCM 9404 / F1)</name>
    <dbReference type="NCBI Taxonomy" id="399550"/>
    <lineage>
        <taxon>Archaea</taxon>
        <taxon>Thermoproteota</taxon>
        <taxon>Thermoprotei</taxon>
        <taxon>Desulfurococcales</taxon>
        <taxon>Desulfurococcaceae</taxon>
        <taxon>Staphylothermus</taxon>
    </lineage>
</organism>